<protein>
    <submittedName>
        <fullName evidence="2">DUF4421 domain-containing protein</fullName>
    </submittedName>
</protein>
<comment type="caution">
    <text evidence="2">The sequence shown here is derived from an EMBL/GenBank/DDBJ whole genome shotgun (WGS) entry which is preliminary data.</text>
</comment>
<feature type="signal peptide" evidence="1">
    <location>
        <begin position="1"/>
        <end position="21"/>
    </location>
</feature>
<dbReference type="Proteomes" id="UP000585050">
    <property type="component" value="Unassembled WGS sequence"/>
</dbReference>
<reference evidence="2 3" key="1">
    <citation type="submission" date="2020-04" db="EMBL/GenBank/DDBJ databases">
        <title>Flammeovirga sp. SR4, a novel species isolated from seawater.</title>
        <authorList>
            <person name="Wang X."/>
        </authorList>
    </citation>
    <scope>NUCLEOTIDE SEQUENCE [LARGE SCALE GENOMIC DNA]</scope>
    <source>
        <strain evidence="2 3">SR4</strain>
    </source>
</reference>
<dbReference type="AlphaFoldDB" id="A0A7X8SLA8"/>
<feature type="chain" id="PRO_5030967557" evidence="1">
    <location>
        <begin position="22"/>
        <end position="362"/>
    </location>
</feature>
<evidence type="ECO:0000313" key="3">
    <source>
        <dbReference type="Proteomes" id="UP000585050"/>
    </source>
</evidence>
<organism evidence="2 3">
    <name type="scientific">Flammeovirga agarivorans</name>
    <dbReference type="NCBI Taxonomy" id="2726742"/>
    <lineage>
        <taxon>Bacteria</taxon>
        <taxon>Pseudomonadati</taxon>
        <taxon>Bacteroidota</taxon>
        <taxon>Cytophagia</taxon>
        <taxon>Cytophagales</taxon>
        <taxon>Flammeovirgaceae</taxon>
        <taxon>Flammeovirga</taxon>
    </lineage>
</organism>
<proteinExistence type="predicted"/>
<sequence>MKGFITLLFLVLFCSPITTYAQEEEEIKLDHDTTYYKSFNDMLHLRLYTVYKFNELVVNSGKRISSHDNLVYAPNGNLNLGFGFNYKGLGINFGFNFPAINNDDDVYGETNKLDMRSYLYARKFAVDLGLQFYKGFYISEVNENDPIRDPQPPTQLRGDMVINTFGLSSFWIHNYEKFSFRAAFAQTEVQKKTSGSLLYGPYLNFVRIKADSSLVPENLREEYLLSSNIISGWYGSMGLSAGYAQSVILFKRFFITGSLALGYGITFGHYFFETDYGNEKDTIWKGGLKYNARLAFGYNTDRMYVGSSLVLESYNITTASDNVTLYWMGQFRVNLVHRFNWKVGILDWALDKEKKILSKKDK</sequence>
<evidence type="ECO:0000313" key="2">
    <source>
        <dbReference type="EMBL" id="NLR92217.1"/>
    </source>
</evidence>
<dbReference type="Pfam" id="PF14391">
    <property type="entry name" value="DUF4421"/>
    <property type="match status" value="1"/>
</dbReference>
<dbReference type="RefSeq" id="WP_168882937.1">
    <property type="nucleotide sequence ID" value="NZ_JABAIL010000004.1"/>
</dbReference>
<keyword evidence="3" id="KW-1185">Reference proteome</keyword>
<dbReference type="InterPro" id="IPR025535">
    <property type="entry name" value="DUF4421"/>
</dbReference>
<keyword evidence="1" id="KW-0732">Signal</keyword>
<dbReference type="EMBL" id="JABAIL010000004">
    <property type="protein sequence ID" value="NLR92217.1"/>
    <property type="molecule type" value="Genomic_DNA"/>
</dbReference>
<accession>A0A7X8SLA8</accession>
<gene>
    <name evidence="2" type="ORF">HGP29_13400</name>
</gene>
<evidence type="ECO:0000256" key="1">
    <source>
        <dbReference type="SAM" id="SignalP"/>
    </source>
</evidence>
<name>A0A7X8SLA8_9BACT</name>